<keyword evidence="8" id="KW-1185">Reference proteome</keyword>
<evidence type="ECO:0000256" key="1">
    <source>
        <dbReference type="ARBA" id="ARBA00006545"/>
    </source>
</evidence>
<dbReference type="CDD" id="cd14306">
    <property type="entry name" value="UBA_VP13D"/>
    <property type="match status" value="1"/>
</dbReference>
<feature type="region of interest" description="Disordered" evidence="5">
    <location>
        <begin position="960"/>
        <end position="992"/>
    </location>
</feature>
<keyword evidence="3" id="KW-0445">Lipid transport</keyword>
<dbReference type="InterPro" id="IPR041969">
    <property type="entry name" value="VP13D_UBA"/>
</dbReference>
<evidence type="ECO:0000256" key="2">
    <source>
        <dbReference type="ARBA" id="ARBA00022448"/>
    </source>
</evidence>
<dbReference type="SUPFAM" id="SSF50370">
    <property type="entry name" value="Ricin B-like lectins"/>
    <property type="match status" value="1"/>
</dbReference>
<organism evidence="7 8">
    <name type="scientific">Lasius platythorax</name>
    <dbReference type="NCBI Taxonomy" id="488582"/>
    <lineage>
        <taxon>Eukaryota</taxon>
        <taxon>Metazoa</taxon>
        <taxon>Ecdysozoa</taxon>
        <taxon>Arthropoda</taxon>
        <taxon>Hexapoda</taxon>
        <taxon>Insecta</taxon>
        <taxon>Pterygota</taxon>
        <taxon>Neoptera</taxon>
        <taxon>Endopterygota</taxon>
        <taxon>Hymenoptera</taxon>
        <taxon>Apocrita</taxon>
        <taxon>Aculeata</taxon>
        <taxon>Formicoidea</taxon>
        <taxon>Formicidae</taxon>
        <taxon>Formicinae</taxon>
        <taxon>Lasius</taxon>
        <taxon>Lasius</taxon>
    </lineage>
</organism>
<dbReference type="GO" id="GO:0006869">
    <property type="term" value="P:lipid transport"/>
    <property type="evidence" value="ECO:0007669"/>
    <property type="project" value="UniProtKB-KW"/>
</dbReference>
<dbReference type="InterPro" id="IPR056748">
    <property type="entry name" value="VPS13-like_C"/>
</dbReference>
<dbReference type="Proteomes" id="UP001497644">
    <property type="component" value="Chromosome 8"/>
</dbReference>
<dbReference type="EMBL" id="OZ034831">
    <property type="protein sequence ID" value="CAL1687764.1"/>
    <property type="molecule type" value="Genomic_DNA"/>
</dbReference>
<dbReference type="PROSITE" id="PS50030">
    <property type="entry name" value="UBA"/>
    <property type="match status" value="1"/>
</dbReference>
<evidence type="ECO:0000313" key="8">
    <source>
        <dbReference type="Proteomes" id="UP001497644"/>
    </source>
</evidence>
<dbReference type="PANTHER" id="PTHR16166:SF141">
    <property type="entry name" value="INTERMEMBRANE LIPID TRANSFER PROTEIN VPS13D"/>
    <property type="match status" value="1"/>
</dbReference>
<name>A0AAV2P6X5_9HYME</name>
<dbReference type="Pfam" id="PF25037">
    <property type="entry name" value="VPS13_C"/>
    <property type="match status" value="1"/>
</dbReference>
<dbReference type="InterPro" id="IPR009543">
    <property type="entry name" value="VPS13_VAB"/>
</dbReference>
<dbReference type="InterPro" id="IPR009060">
    <property type="entry name" value="UBA-like_sf"/>
</dbReference>
<dbReference type="GO" id="GO:0007005">
    <property type="term" value="P:mitochondrion organization"/>
    <property type="evidence" value="ECO:0007669"/>
    <property type="project" value="TreeGrafter"/>
</dbReference>
<dbReference type="InterPro" id="IPR026847">
    <property type="entry name" value="VPS13"/>
</dbReference>
<sequence length="4045" mass="452450">MLEGLVAWVLNNYLGKYVENLNTDQLSIALLSGEVELENLPLKREALRHIGLPMEIKAGFIGKVRLQVPVRQIRTAPWVIGIEQLYLVAGPINLDEYDNELEEQAILEYKLSRLDALEARWRADIEHDPGYYASSYSSWLNYGTSLVTNIIENLQLNIKDVHIRYEDGVTLSSDNGIAFGITIGGLTTQSCDASWIPSSTSWNLTDASFKLMELDSLSVYWNHVKKDQLFGGLNLGDLAIAMSESKNATKGHILLPVNARAHIKRDRTVRPLRSINKPRIIVDLLLDEVPLSLTDVQYEEMVKCIKELDRIDRRKQQLRCRPVTPVKKNCKEWWKYAARCHLGRDTLKPKPSWENLLLRARENVSYVQAYAKLLGTPTSVLPPETKTLKEKVENEQNFDELRVLRELAMYKVRPAKSQQESNTKVPQGRGMLEQWFPQWWGWYSKTPHSNNGTQNGGSSTTFDGELLDVLADTMDDDTLLRRDTIFGQFNFALVQGAVSLCTAKNGSDGTKTVIELKFERVNLSYESRPRSGSHKFSISLGALYLHDFLTENSTFPILVQPQIVSTSTSSRVRNLSSEKVTKQTPHHLFELVYEKRPLHVNVDHLLHMYSQSLDIVYNPTVIYWLIDFIYKPHRSASSNQQLQAMKRRTRRQLIKNWEQILDGDFVYRSSWDLQFKISAPQILLVESFVDSNAAVIVVDFGKLHLSNYADLNEVMLKTESINSDDDEEERYETPCSTPPGSQENGSLNDFQALSETELHKKLYDQYSINLVDLQVLVGKAKDNWKHVRMRSMSTLHFLERFNISLQVERRIFTTSDPNFPSVTVSGNLPRLVVHVNEQKVGAIRMMYNLLSSFSNSAGIPQTEVVNVEPESPRKEENLDRSLSHAVMVQFIIDQMAFELQSRGRSVAELQVSGVRAALSKRMADLSVSLSVHGLLLVDALQEFGPDFELLVASHKHVGMDSVSGSLRDSEPTSPVSPESPESPDFTRPPRLTSPVALTNALSTLMSKTKIPHSPRNNSSVCLEKLDSEALIVVELTLVDDSTENLRMANIQFNNLDIIANQETIVELLGFFRRILPLQKSRSAYIANRNDSLSSQNTETRLALTRTEITFDFHRLNVLLLRAVVHDNQLVGQKIATATMTDARIQATLAAHTSISGSLGGVQVLDQTSTGKTHQRIISVGRDPLADPPYHPLEHFSGLSDNEQPEAFRFVVNRNTRQAASEEDCTEIDLDLTIRVASVWYTHAPHLISELRSCADEFKQYLSNFARQIGAAATDMAIGLVNADDWTIQPRKRLPSVSIDLDNTNGLSLRLDVLLESPVLVIPRSSHSKQVFVAHLGTMSLRHEPNLGSMAKHKITLEVRDMNLYSLEVSTNPGQSQNNLPMRAEEMYSCKESGRPILHDTTLKILVEKQNTLTQSMSFLLDIDDFTSNSPIVQVNGAVITPLKVSLSRGQYEQLLDTFHRLFSMPAVTPTAAVSTEYDDLDGASDYSDKLDLCVKVSFELPILSVELKQAHSEQPLVELSMRDFVVKYEKLHRNESSVQVALRSLLMEDLLCPIGSRHRYMMQSSAPARAKLLTGASKSCPDLAFARQYKILAFGRGSLPDRLETDTLYGAIPAHWRRKPTISLADTPNTPPPSPGGIASEENLVLMSITMTRPDEGAIVSGEDRFYRKMVTVDFNCLDLVISVESWMVVFDFFGIAGLSGTANNEVATRQTTPDSDSVSSSKVDDNLPVISETEIEVRSLTLVLTQLEREIAKANVSNASVHILKAVDGKTKVSGSLGSMSLLDLTPHGRFYRERFLSSGRKALNFQYSSYADFEDRPHDARLKLEMSAVHYVHTQRFVAELQAFFGHFSQLWSIMKNLRAGAGAVIDMNKRGTRLSLQLHAGAPVILLPVSSRSDELILLDLGELTAHNRFDTSTIVPECLLDVMLLELVNMDVYAARRFKCDDTNLNEDADTLTVGGFLVKKMGSSLLTEKCHLKLRVERNLDTYINRDIPDLSVHGILSTMDCALDPEQYMLIRGLLSYNIGENLDDLRLLVQDLNHTVEYAIPTTADNRLKTWTRSCIILELVNVTVKLHPTHNIAALACINFIKSRLTLDSLSDGSQDIDLVSQEILIVDTRFQNEPVDRQCNVFTRILQPLRNSADTNVAKDTNHVQAEVHHRKRKAYSATTILLHSMRLTAILDWWQAVRDFLLLNSPEPEPVPGTSQVSIVNQEAEIDTAATIPFELKINITDSELVIVEDTAILDTNAVILKTTAVLSYRSMSQEGEKPLSCNLSHCELFSCILGLENETALSIIDPVGASLELTQDKYLEIQLQPLCVRLSYHDVTMFSRMLSSLPKQTLWARQRSSEAAVEGSQMLVDSQVVKLINLGFAEADCKIALDRCDGQLDDAALWLTQNAEPTGSEVATAAMSDESIFRAVELEASCIRICIIDDCRDADVPLLEITLADFSMRKISQQPGLLSAIFGVDYYNRVLSGWEPFVEPWQANIEWEQPFTGSLESKRLYVSINSQDSVNVNVTLTLVELVQLVKHNWTQDYLSNDSTIIGKSATRGQVYRRRSPFVPFALKNDTGCRLWFKTFIAIADDRIDIGKTSSQARKSVSSKDDTWIEVTPGGTMSFTFEGRGKLRHHSTHIIRRHQIAVLIEGWKAVDPVTVDRVGIYFRHANADIAESQFQIITPKARVVFAVELEGSARKLVTIRSALQVSNKLAHPIEIKIEKSLNQLGYLPLTSANAGRILQVPAQSVMSVPLTHTGVQMCFKPLISNTLFQYCVESVDWTIVKKPLEVTESYITCRTNQHNIFRMCVAVRRNNYPLDGVQVLPAHIITVMAPITLTNLLPYELMYEAGIEGGRVAPGCSADLHCANLNEQLEITIQLDGYPGSGVIILPPTSCSFTARLKLLDSASRMLCLQAAVIVEKGSAVQINITAPYWIVNKTGLPLVFRQEGVGIEAAGQFEEHERARMVAPLLFSFSDEEASRTLSVRIGTEVHRYGIPQWSQHFHLQPGIHVHRLRISLRDGRPDIVYLISVATRAARGRYRATTVVTLSPRYQLHNKSSYTLELAQKCFTTTVSHPDAQATYITTMPECHMPFHWPRLDKDLLLCVRITNVPDCMWSGGIRLDDNYSLTINVRDTTGKMHFLRVDVVLQETTYFIVFTDADTMPPPIRVDNFSEVPLIVNQIGVPDNLQWTVRSHSSVPYALDEPIQTAGLVLTAPGGVTASYDLNILGEGRGLTYENFIYIAFSGTFRTDSDLGSSESDLDPLDVETQRLVLEAGSGGWVALRRKQYGDRSQLWRMTGDGQLQHEGSSPPRDKHFKTPDTIFVLDIAGTAPQPFTYCALALKKPDPRRRSTQTWRFTDDGRLCCAHKNMCVQSKDGFMGLYEGGSVARWQMWSEAVLGPQARVNPPPIEQRVGRQKLRPGSGFLSVRVTTDGPTRVLQVLDIKERKKTFALLEERDWSHIAVSHRPTQIDADMKKLDSSELDLKLNLPAGLGLSIVSQRPLEELLFARLAGISLDMLQTPLNTTLDLSVADVQIDNQLFEAQCTSVLFVTRSSRTEDEYRPALHLAAEKLQSKNQNAEIYKHVIVSVKALCVHLEEKFILKLAAFLGIGKSELEMPVDENDFKAQRFISEVSAAHAKRYYFGALKLVPNQVKLSVLTTTKLPHHLQAVKRKLGLTLINFENATIELEPFVKKHPFESSQFLMHSIVKHYKDELKWQAAVILGSVDFLGNPLGFMNDVTEGVSGLIYEGSVKSLVKNVTHGISNSAAKVTESLSDGLGRVIMDERHEEARQRIRANTTGSSDHLVAGLKGFGFGLLGGVTSIFKQTYDGATNEGFPGFFAGFGRGVVGTITKPVVGVLDLATETASAVRETSRSAHRAIPRRDRPPRVVSGSTGLLPPYNRQQAEGQEFLYSINNRDYSELFVAYECLCSGAENLKILVSNERVRVISGGTKAVVTQVNLADLLRCQPMQKTQSNSVILYYIELISRSDSSAAVNLDGVAELLRRPKVRCDNEEVAKRVSQQINYAKGMHEERSLTLSSSDNMLDDVQYYK</sequence>
<feature type="compositionally biased region" description="Low complexity" evidence="5">
    <location>
        <begin position="971"/>
        <end position="983"/>
    </location>
</feature>
<protein>
    <recommendedName>
        <fullName evidence="6">UBA domain-containing protein</fullName>
    </recommendedName>
</protein>
<dbReference type="PANTHER" id="PTHR16166">
    <property type="entry name" value="VACUOLAR PROTEIN SORTING-ASSOCIATED PROTEIN VPS13"/>
    <property type="match status" value="1"/>
</dbReference>
<dbReference type="Pfam" id="PF25033">
    <property type="entry name" value="VPS13_M"/>
    <property type="match status" value="2"/>
</dbReference>
<dbReference type="CDD" id="cd23453">
    <property type="entry name" value="beta-trefoil_Ricin_VPS13D"/>
    <property type="match status" value="1"/>
</dbReference>
<keyword evidence="2" id="KW-0813">Transport</keyword>
<dbReference type="InterPro" id="IPR056747">
    <property type="entry name" value="VPS13-like_M"/>
</dbReference>
<comment type="similarity">
    <text evidence="1">Belongs to the VPS13 family.</text>
</comment>
<dbReference type="SMART" id="SM00165">
    <property type="entry name" value="UBA"/>
    <property type="match status" value="1"/>
</dbReference>
<dbReference type="SUPFAM" id="SSF46934">
    <property type="entry name" value="UBA-like"/>
    <property type="match status" value="1"/>
</dbReference>
<dbReference type="InterPro" id="IPR035992">
    <property type="entry name" value="Ricin_B-like_lectins"/>
</dbReference>
<feature type="domain" description="UBA" evidence="6">
    <location>
        <begin position="2358"/>
        <end position="2397"/>
    </location>
</feature>
<reference evidence="7" key="1">
    <citation type="submission" date="2024-04" db="EMBL/GenBank/DDBJ databases">
        <authorList>
            <consortium name="Molecular Ecology Group"/>
        </authorList>
    </citation>
    <scope>NUCLEOTIDE SEQUENCE</scope>
</reference>
<feature type="region of interest" description="Disordered" evidence="5">
    <location>
        <begin position="722"/>
        <end position="746"/>
    </location>
</feature>
<dbReference type="Pfam" id="PF12624">
    <property type="entry name" value="VPS13_N"/>
    <property type="match status" value="1"/>
</dbReference>
<dbReference type="InterPro" id="IPR026854">
    <property type="entry name" value="VPS13_N"/>
</dbReference>
<dbReference type="Gene3D" id="1.10.8.10">
    <property type="entry name" value="DNA helicase RuvA subunit, C-terminal domain"/>
    <property type="match status" value="1"/>
</dbReference>
<evidence type="ECO:0000256" key="3">
    <source>
        <dbReference type="ARBA" id="ARBA00023055"/>
    </source>
</evidence>
<evidence type="ECO:0000256" key="5">
    <source>
        <dbReference type="SAM" id="MobiDB-lite"/>
    </source>
</evidence>
<dbReference type="InterPro" id="IPR015940">
    <property type="entry name" value="UBA"/>
</dbReference>
<gene>
    <name evidence="7" type="ORF">LPLAT_LOCUS12982</name>
</gene>
<dbReference type="Pfam" id="PF25036">
    <property type="entry name" value="VPS13_VAB"/>
    <property type="match status" value="1"/>
</dbReference>
<feature type="region of interest" description="Disordered" evidence="5">
    <location>
        <begin position="3865"/>
        <end position="3890"/>
    </location>
</feature>
<evidence type="ECO:0000259" key="6">
    <source>
        <dbReference type="PROSITE" id="PS50030"/>
    </source>
</evidence>
<dbReference type="GO" id="GO:0006623">
    <property type="term" value="P:protein targeting to vacuole"/>
    <property type="evidence" value="ECO:0007669"/>
    <property type="project" value="TreeGrafter"/>
</dbReference>
<evidence type="ECO:0000256" key="4">
    <source>
        <dbReference type="SAM" id="Coils"/>
    </source>
</evidence>
<feature type="compositionally biased region" description="Polar residues" evidence="5">
    <location>
        <begin position="734"/>
        <end position="746"/>
    </location>
</feature>
<keyword evidence="4" id="KW-0175">Coiled coil</keyword>
<feature type="coiled-coil region" evidence="4">
    <location>
        <begin position="1731"/>
        <end position="1758"/>
    </location>
</feature>
<evidence type="ECO:0000313" key="7">
    <source>
        <dbReference type="EMBL" id="CAL1687764.1"/>
    </source>
</evidence>
<dbReference type="GO" id="GO:0045053">
    <property type="term" value="P:protein retention in Golgi apparatus"/>
    <property type="evidence" value="ECO:0007669"/>
    <property type="project" value="TreeGrafter"/>
</dbReference>
<accession>A0AAV2P6X5</accession>
<proteinExistence type="inferred from homology"/>